<comment type="function">
    <text evidence="1">Probably involved in transport through the plasma membrane.</text>
</comment>
<feature type="transmembrane region" description="Helical" evidence="8">
    <location>
        <begin position="314"/>
        <end position="339"/>
    </location>
</feature>
<feature type="transmembrane region" description="Helical" evidence="8">
    <location>
        <begin position="427"/>
        <end position="451"/>
    </location>
</feature>
<evidence type="ECO:0000313" key="9">
    <source>
        <dbReference type="EMBL" id="ONH77126.1"/>
    </source>
</evidence>
<proteinExistence type="inferred from homology"/>
<dbReference type="PANTHER" id="PTHR12385">
    <property type="entry name" value="CHOLINE TRANSPORTER-LIKE (SLC FAMILY 44)"/>
    <property type="match status" value="1"/>
</dbReference>
<evidence type="ECO:0000256" key="3">
    <source>
        <dbReference type="ARBA" id="ARBA00007168"/>
    </source>
</evidence>
<evidence type="ECO:0000256" key="7">
    <source>
        <dbReference type="ARBA" id="ARBA00023136"/>
    </source>
</evidence>
<dbReference type="PANTHER" id="PTHR12385:SF4">
    <property type="entry name" value="PROTEIN PNS1"/>
    <property type="match status" value="1"/>
</dbReference>
<dbReference type="Proteomes" id="UP000189274">
    <property type="component" value="Unassembled WGS sequence"/>
</dbReference>
<reference evidence="10" key="1">
    <citation type="journal article" date="2017" name="Genome Announc.">
        <title>Genome sequences of Cyberlindnera fabianii 65, Pichia kudriavzevii 129, and Saccharomyces cerevisiae 131 isolated from fermented masau fruits in Zimbabwe.</title>
        <authorList>
            <person name="van Rijswijck I.M.H."/>
            <person name="Derks M.F.L."/>
            <person name="Abee T."/>
            <person name="de Ridder D."/>
            <person name="Smid E.J."/>
        </authorList>
    </citation>
    <scope>NUCLEOTIDE SEQUENCE [LARGE SCALE GENOMIC DNA]</scope>
    <source>
        <strain evidence="10">129</strain>
    </source>
</reference>
<comment type="subcellular location">
    <subcellularLocation>
        <location evidence="2">Cell membrane</location>
        <topology evidence="2">Multi-pass membrane protein</topology>
    </subcellularLocation>
</comment>
<keyword evidence="7 8" id="KW-0472">Membrane</keyword>
<comment type="caution">
    <text evidence="9">The sequence shown here is derived from an EMBL/GenBank/DDBJ whole genome shotgun (WGS) entry which is preliminary data.</text>
</comment>
<feature type="transmembrane region" description="Helical" evidence="8">
    <location>
        <begin position="563"/>
        <end position="587"/>
    </location>
</feature>
<dbReference type="AlphaFoldDB" id="A0A1V2LTF1"/>
<keyword evidence="5 8" id="KW-0812">Transmembrane</keyword>
<dbReference type="EMBL" id="MQVM01000002">
    <property type="protein sequence ID" value="ONH77126.1"/>
    <property type="molecule type" value="Genomic_DNA"/>
</dbReference>
<feature type="transmembrane region" description="Helical" evidence="8">
    <location>
        <begin position="463"/>
        <end position="483"/>
    </location>
</feature>
<feature type="transmembrane region" description="Helical" evidence="8">
    <location>
        <begin position="216"/>
        <end position="235"/>
    </location>
</feature>
<dbReference type="VEuPathDB" id="FungiDB:C5L36_0B11980"/>
<name>A0A1V2LTF1_PICKU</name>
<comment type="similarity">
    <text evidence="3">Belongs to the CTL (choline transporter-like) family.</text>
</comment>
<organism evidence="9 10">
    <name type="scientific">Pichia kudriavzevii</name>
    <name type="common">Yeast</name>
    <name type="synonym">Issatchenkia orientalis</name>
    <dbReference type="NCBI Taxonomy" id="4909"/>
    <lineage>
        <taxon>Eukaryota</taxon>
        <taxon>Fungi</taxon>
        <taxon>Dikarya</taxon>
        <taxon>Ascomycota</taxon>
        <taxon>Saccharomycotina</taxon>
        <taxon>Pichiomycetes</taxon>
        <taxon>Pichiales</taxon>
        <taxon>Pichiaceae</taxon>
        <taxon>Pichia</taxon>
    </lineage>
</organism>
<dbReference type="InterPro" id="IPR007603">
    <property type="entry name" value="Choline_transptr-like"/>
</dbReference>
<evidence type="ECO:0000256" key="8">
    <source>
        <dbReference type="SAM" id="Phobius"/>
    </source>
</evidence>
<feature type="transmembrane region" description="Helical" evidence="8">
    <location>
        <begin position="255"/>
        <end position="273"/>
    </location>
</feature>
<accession>A0A1V2LTF1</accession>
<feature type="transmembrane region" description="Helical" evidence="8">
    <location>
        <begin position="108"/>
        <end position="131"/>
    </location>
</feature>
<evidence type="ECO:0000256" key="4">
    <source>
        <dbReference type="ARBA" id="ARBA00015388"/>
    </source>
</evidence>
<feature type="transmembrane region" description="Helical" evidence="8">
    <location>
        <begin position="59"/>
        <end position="79"/>
    </location>
</feature>
<sequence>MSIPPPYAEPVNGRYDYSALPPYDEGDTKWDFEIPEKPVPAPEYDDAFPINEPVYNDKVFTYIFTIVVIAFTGLAHYSYKSLSNNHTFWDTSTNSNDMGAQLTKSARYLYMFVSVTTITPLVCSTFLLLLVYLCPTAFIIISFLLVPLSLFTFAFSSFWAGAILPALLFGVLGTLMMAFMFNNFSRFSFSALMLKLVVSAMTKYPSTILVSFMSSIITAFISIVYMVSLVMIVNWRTLGDDTNCPHTNGNDVCVSTVSIFVYLFAMFSGFYIFQVLQNTTHVILAGVFSSWYFFDTYPEQSKPKTPAFGAIRRAFTYCFGSICFGSLLVSLVQTLRMSLQLVKSRLQSIRQQDNESNGDASLLTCFLLCFVTILEWIAREFEYWMQWFNRYAYSYLSMYGKPYLASARDTFEILKYKGMDILINDSLIGSAISFYSLLSMGITGLVLYITFQGSNLQEMGPEMLTIGLFGGLLVAYFIVSTTINCLDVGFVTFTIGLAVDPEAFTRTDAGNATATSIERLQAWEKMNVYYPGIRERKFSVYSDKTTGISPFVPANIHPTLATYIFHVFLIPIKIVVVLPVVLLYPLFTLTSGLTRVFLDILLAYFFNVCEQELLVDGIRKSDEAGKLANTPSLGDVVFVNANGPLDYFVWKMQCQYPNKIKVGVATDEGVVLVPNASGWFGWCFGGSLQVPKSWKLLNPETIKEITLFVVIEGTISNGKGVLSVPPHFDVEEFLKTIKTAASKAKVLSTKVSPVGISETVIPTNKWYWWFVNFGSISMNLKYRLKLYNLDYKELDIDSIRTALANGGKMKLLSKNMHINTKRDYLVAVAMNNEKKRV</sequence>
<evidence type="ECO:0000256" key="6">
    <source>
        <dbReference type="ARBA" id="ARBA00022989"/>
    </source>
</evidence>
<gene>
    <name evidence="9" type="ORF">BOH78_0694</name>
</gene>
<evidence type="ECO:0000313" key="10">
    <source>
        <dbReference type="Proteomes" id="UP000189274"/>
    </source>
</evidence>
<evidence type="ECO:0000256" key="5">
    <source>
        <dbReference type="ARBA" id="ARBA00022692"/>
    </source>
</evidence>
<dbReference type="Pfam" id="PF04515">
    <property type="entry name" value="Choline_transpo"/>
    <property type="match status" value="1"/>
</dbReference>
<feature type="transmembrane region" description="Helical" evidence="8">
    <location>
        <begin position="360"/>
        <end position="378"/>
    </location>
</feature>
<feature type="transmembrane region" description="Helical" evidence="8">
    <location>
        <begin position="162"/>
        <end position="181"/>
    </location>
</feature>
<evidence type="ECO:0000256" key="2">
    <source>
        <dbReference type="ARBA" id="ARBA00004651"/>
    </source>
</evidence>
<dbReference type="GO" id="GO:0005886">
    <property type="term" value="C:plasma membrane"/>
    <property type="evidence" value="ECO:0007669"/>
    <property type="project" value="UniProtKB-SubCell"/>
</dbReference>
<dbReference type="GO" id="GO:0022857">
    <property type="term" value="F:transmembrane transporter activity"/>
    <property type="evidence" value="ECO:0007669"/>
    <property type="project" value="InterPro"/>
</dbReference>
<protein>
    <recommendedName>
        <fullName evidence="4">Protein PNS1</fullName>
    </recommendedName>
</protein>
<evidence type="ECO:0000256" key="1">
    <source>
        <dbReference type="ARBA" id="ARBA00002957"/>
    </source>
</evidence>
<feature type="transmembrane region" description="Helical" evidence="8">
    <location>
        <begin position="137"/>
        <end position="155"/>
    </location>
</feature>
<keyword evidence="6 8" id="KW-1133">Transmembrane helix</keyword>